<evidence type="ECO:0000256" key="1">
    <source>
        <dbReference type="ARBA" id="ARBA00004383"/>
    </source>
</evidence>
<dbReference type="GO" id="GO:0055085">
    <property type="term" value="P:transmembrane transport"/>
    <property type="evidence" value="ECO:0007669"/>
    <property type="project" value="InterPro"/>
</dbReference>
<keyword evidence="3" id="KW-0813">Transport</keyword>
<evidence type="ECO:0000259" key="12">
    <source>
        <dbReference type="PROSITE" id="PS52015"/>
    </source>
</evidence>
<dbReference type="PROSITE" id="PS52015">
    <property type="entry name" value="TONB_CTD"/>
    <property type="match status" value="1"/>
</dbReference>
<dbReference type="GO" id="GO:0030288">
    <property type="term" value="C:outer membrane-bounded periplasmic space"/>
    <property type="evidence" value="ECO:0007669"/>
    <property type="project" value="InterPro"/>
</dbReference>
<dbReference type="GO" id="GO:0098797">
    <property type="term" value="C:plasma membrane protein complex"/>
    <property type="evidence" value="ECO:0007669"/>
    <property type="project" value="TreeGrafter"/>
</dbReference>
<comment type="caution">
    <text evidence="13">The sequence shown here is derived from an EMBL/GenBank/DDBJ whole genome shotgun (WGS) entry which is preliminary data.</text>
</comment>
<dbReference type="SUPFAM" id="SSF74653">
    <property type="entry name" value="TolA/TonB C-terminal domain"/>
    <property type="match status" value="1"/>
</dbReference>
<dbReference type="GO" id="GO:0031992">
    <property type="term" value="F:energy transducer activity"/>
    <property type="evidence" value="ECO:0007669"/>
    <property type="project" value="InterPro"/>
</dbReference>
<dbReference type="InterPro" id="IPR037682">
    <property type="entry name" value="TonB_C"/>
</dbReference>
<accession>A0A7K1Y2Q2</accession>
<evidence type="ECO:0000256" key="5">
    <source>
        <dbReference type="ARBA" id="ARBA00022519"/>
    </source>
</evidence>
<dbReference type="Gene3D" id="3.30.1150.10">
    <property type="match status" value="1"/>
</dbReference>
<comment type="similarity">
    <text evidence="2">Belongs to the TonB family.</text>
</comment>
<dbReference type="PANTHER" id="PTHR33446">
    <property type="entry name" value="PROTEIN TONB-RELATED"/>
    <property type="match status" value="1"/>
</dbReference>
<evidence type="ECO:0000256" key="6">
    <source>
        <dbReference type="ARBA" id="ARBA00022692"/>
    </source>
</evidence>
<evidence type="ECO:0000256" key="7">
    <source>
        <dbReference type="ARBA" id="ARBA00022927"/>
    </source>
</evidence>
<evidence type="ECO:0000256" key="10">
    <source>
        <dbReference type="SAM" id="MobiDB-lite"/>
    </source>
</evidence>
<keyword evidence="4" id="KW-1003">Cell membrane</keyword>
<evidence type="ECO:0000256" key="9">
    <source>
        <dbReference type="ARBA" id="ARBA00023136"/>
    </source>
</evidence>
<keyword evidence="6 11" id="KW-0812">Transmembrane</keyword>
<dbReference type="PRINTS" id="PR01374">
    <property type="entry name" value="TONBPROTEIN"/>
</dbReference>
<evidence type="ECO:0000313" key="14">
    <source>
        <dbReference type="Proteomes" id="UP000451233"/>
    </source>
</evidence>
<gene>
    <name evidence="13" type="ORF">GS398_19680</name>
</gene>
<proteinExistence type="inferred from homology"/>
<dbReference type="Pfam" id="PF03544">
    <property type="entry name" value="TonB_C"/>
    <property type="match status" value="1"/>
</dbReference>
<organism evidence="13 14">
    <name type="scientific">Hufsiella ginkgonis</name>
    <dbReference type="NCBI Taxonomy" id="2695274"/>
    <lineage>
        <taxon>Bacteria</taxon>
        <taxon>Pseudomonadati</taxon>
        <taxon>Bacteroidota</taxon>
        <taxon>Sphingobacteriia</taxon>
        <taxon>Sphingobacteriales</taxon>
        <taxon>Sphingobacteriaceae</taxon>
        <taxon>Hufsiella</taxon>
    </lineage>
</organism>
<dbReference type="InterPro" id="IPR003538">
    <property type="entry name" value="TonB"/>
</dbReference>
<dbReference type="RefSeq" id="WP_160908525.1">
    <property type="nucleotide sequence ID" value="NZ_WVHS01000005.1"/>
</dbReference>
<evidence type="ECO:0000256" key="3">
    <source>
        <dbReference type="ARBA" id="ARBA00022448"/>
    </source>
</evidence>
<dbReference type="PANTHER" id="PTHR33446:SF2">
    <property type="entry name" value="PROTEIN TONB"/>
    <property type="match status" value="1"/>
</dbReference>
<dbReference type="EMBL" id="WVHS01000005">
    <property type="protein sequence ID" value="MXV17530.1"/>
    <property type="molecule type" value="Genomic_DNA"/>
</dbReference>
<keyword evidence="7" id="KW-0653">Protein transport</keyword>
<keyword evidence="14" id="KW-1185">Reference proteome</keyword>
<comment type="subcellular location">
    <subcellularLocation>
        <location evidence="1">Cell inner membrane</location>
        <topology evidence="1">Single-pass membrane protein</topology>
        <orientation evidence="1">Periplasmic side</orientation>
    </subcellularLocation>
</comment>
<protein>
    <submittedName>
        <fullName evidence="13">TonB family protein</fullName>
    </submittedName>
</protein>
<name>A0A7K1Y2Q2_9SPHI</name>
<feature type="domain" description="TonB C-terminal" evidence="12">
    <location>
        <begin position="183"/>
        <end position="275"/>
    </location>
</feature>
<feature type="region of interest" description="Disordered" evidence="10">
    <location>
        <begin position="81"/>
        <end position="165"/>
    </location>
</feature>
<dbReference type="InterPro" id="IPR006260">
    <property type="entry name" value="TonB/TolA_C"/>
</dbReference>
<feature type="compositionally biased region" description="Pro residues" evidence="10">
    <location>
        <begin position="81"/>
        <end position="99"/>
    </location>
</feature>
<evidence type="ECO:0000313" key="13">
    <source>
        <dbReference type="EMBL" id="MXV17530.1"/>
    </source>
</evidence>
<dbReference type="GO" id="GO:0015031">
    <property type="term" value="P:protein transport"/>
    <property type="evidence" value="ECO:0007669"/>
    <property type="project" value="UniProtKB-KW"/>
</dbReference>
<feature type="transmembrane region" description="Helical" evidence="11">
    <location>
        <begin position="41"/>
        <end position="59"/>
    </location>
</feature>
<sequence>MFGSKLDIFKLQWLDVVFANRNKAYGAYELRKENSKTTSRALVIGSVLFALAICSPMIIKALSGFIPDDEEKLVKTEVVLMPPPPVNKETPPPPPPPEPPKPKVDQIRFPPPVPAPEEEVTEEPPTVEDMKEADPGPKTIEGDPNAEIKIDEPVGEAPKEAEVTEDNSVHDFAAIEKAPEFKGGEKAFRAYIQKNYKYPPMATEQGVSGKVILQFVVEKDGSLTDIKVVRDLGMGTGDEAKRVLAKMPPWQPGIQNGRPVRVAFTLPLALSIEAQ</sequence>
<dbReference type="Proteomes" id="UP000451233">
    <property type="component" value="Unassembled WGS sequence"/>
</dbReference>
<keyword evidence="5" id="KW-0997">Cell inner membrane</keyword>
<evidence type="ECO:0000256" key="4">
    <source>
        <dbReference type="ARBA" id="ARBA00022475"/>
    </source>
</evidence>
<keyword evidence="8 11" id="KW-1133">Transmembrane helix</keyword>
<feature type="compositionally biased region" description="Basic and acidic residues" evidence="10">
    <location>
        <begin position="146"/>
        <end position="165"/>
    </location>
</feature>
<dbReference type="InterPro" id="IPR051045">
    <property type="entry name" value="TonB-dependent_transducer"/>
</dbReference>
<evidence type="ECO:0000256" key="8">
    <source>
        <dbReference type="ARBA" id="ARBA00022989"/>
    </source>
</evidence>
<evidence type="ECO:0000256" key="2">
    <source>
        <dbReference type="ARBA" id="ARBA00006555"/>
    </source>
</evidence>
<reference evidence="13 14" key="1">
    <citation type="submission" date="2019-11" db="EMBL/GenBank/DDBJ databases">
        <title>Pedobacter sp. HMF7056 Genome sequencing and assembly.</title>
        <authorList>
            <person name="Kang H."/>
            <person name="Kim H."/>
            <person name="Joh K."/>
        </authorList>
    </citation>
    <scope>NUCLEOTIDE SEQUENCE [LARGE SCALE GENOMIC DNA]</scope>
    <source>
        <strain evidence="13 14">HMF7056</strain>
    </source>
</reference>
<keyword evidence="9 11" id="KW-0472">Membrane</keyword>
<evidence type="ECO:0000256" key="11">
    <source>
        <dbReference type="SAM" id="Phobius"/>
    </source>
</evidence>
<dbReference type="GO" id="GO:0015891">
    <property type="term" value="P:siderophore transport"/>
    <property type="evidence" value="ECO:0007669"/>
    <property type="project" value="InterPro"/>
</dbReference>
<feature type="compositionally biased region" description="Acidic residues" evidence="10">
    <location>
        <begin position="116"/>
        <end position="126"/>
    </location>
</feature>
<dbReference type="AlphaFoldDB" id="A0A7K1Y2Q2"/>
<dbReference type="NCBIfam" id="TIGR01352">
    <property type="entry name" value="tonB_Cterm"/>
    <property type="match status" value="1"/>
</dbReference>